<comment type="function">
    <text evidence="6">Essential component of the RMI complex, a complex that plays an important role in the processing of homologous recombination intermediates to limit DNA crossover formation in cells. Promotes TOP3A binding to double Holliday junctions (DHJ) and hence stimulates TOP3A-mediated dissolution. Required for BLM phosphorylation during mitosis. Within the BLM complex, required for BLM and TOP3A stability.</text>
</comment>
<dbReference type="GO" id="GO:0000166">
    <property type="term" value="F:nucleotide binding"/>
    <property type="evidence" value="ECO:0007669"/>
    <property type="project" value="InterPro"/>
</dbReference>
<evidence type="ECO:0000313" key="11">
    <source>
        <dbReference type="EMBL" id="CAH4030234.1"/>
    </source>
</evidence>
<dbReference type="AlphaFoldDB" id="A0A9P0TDP2"/>
<proteinExistence type="inferred from homology"/>
<reference evidence="11" key="1">
    <citation type="submission" date="2022-05" db="EMBL/GenBank/DDBJ databases">
        <authorList>
            <person name="Okamura Y."/>
        </authorList>
    </citation>
    <scope>NUCLEOTIDE SEQUENCE</scope>
</reference>
<comment type="subcellular location">
    <subcellularLocation>
        <location evidence="1">Nucleus</location>
    </subcellularLocation>
</comment>
<sequence>MSLNCTINIVRAFLASNHMLVDNEWLSGCVEFLIEDNSHTETEIKNLAKEQWLLNDLKDICPGSLPRNLKNQHKTTLNGRFILQINAVVDIGTPAYQQYLKLQKVNTENIDATTKFDEKISNHRMIKLYMTDGVQDVTGIEYRPMRNLSCDITPGCKVLVKGQISAAYGKIGNTSPQTTSTLSWNPDVKVDKTLLNRALSSEKRVFRCPIECRRGMMLLTESSVELLGGEVQEIVVSNSLAGLLSSKLGLPITQDSNLNTTISRRNIDIPSPHRQVPPQNEPTFDQTTRPIARVKSIQVQNDDDDFDLDQLAAIEAEFSESPSNTNTQHSNEMFKATYTGHSTETMSGEVPSDKPYKRLSDTNDSQPEKKFKLNTVDDYPEEDDLFEDEDYLKELELKLDEREMRKLPIEVSLEPFVYIRQINDLDVYDKVGKVFKIKGQIMKLLSKLSVGKEGWSLKCTLVDGTGAIDVEFTSDVLSKLVGITPQEMAEIKKEIAKKPELKEKAMSALEKAKQSLQALYCIIEITFFDVPKITQLIQFDSRHVHLLKERQQSIG</sequence>
<dbReference type="GO" id="GO:0031422">
    <property type="term" value="C:RecQ family helicase-topoisomerase III complex"/>
    <property type="evidence" value="ECO:0007669"/>
    <property type="project" value="TreeGrafter"/>
</dbReference>
<name>A0A9P0TDP2_PIEBR</name>
<evidence type="ECO:0000256" key="4">
    <source>
        <dbReference type="ARBA" id="ARBA00022705"/>
    </source>
</evidence>
<dbReference type="SMART" id="SM01161">
    <property type="entry name" value="DUF1767"/>
    <property type="match status" value="1"/>
</dbReference>
<dbReference type="PANTHER" id="PTHR14790:SF15">
    <property type="entry name" value="RECQ-MEDIATED GENOME INSTABILITY PROTEIN 1"/>
    <property type="match status" value="1"/>
</dbReference>
<dbReference type="GO" id="GO:0006260">
    <property type="term" value="P:DNA replication"/>
    <property type="evidence" value="ECO:0007669"/>
    <property type="project" value="UniProtKB-KW"/>
</dbReference>
<feature type="domain" description="RMI1 N-terminal" evidence="10">
    <location>
        <begin position="14"/>
        <end position="60"/>
    </location>
</feature>
<feature type="domain" description="RecQ-mediated genome instability protein 1 C-terminal OB-fold" evidence="9">
    <location>
        <begin position="414"/>
        <end position="550"/>
    </location>
</feature>
<comment type="caution">
    <text evidence="11">The sequence shown here is derived from an EMBL/GenBank/DDBJ whole genome shotgun (WGS) entry which is preliminary data.</text>
</comment>
<evidence type="ECO:0000256" key="6">
    <source>
        <dbReference type="ARBA" id="ARBA00024977"/>
    </source>
</evidence>
<evidence type="ECO:0000259" key="8">
    <source>
        <dbReference type="Pfam" id="PF08585"/>
    </source>
</evidence>
<dbReference type="GO" id="GO:0000712">
    <property type="term" value="P:resolution of meiotic recombination intermediates"/>
    <property type="evidence" value="ECO:0007669"/>
    <property type="project" value="TreeGrafter"/>
</dbReference>
<feature type="compositionally biased region" description="Basic and acidic residues" evidence="7">
    <location>
        <begin position="351"/>
        <end position="368"/>
    </location>
</feature>
<feature type="domain" description="RecQ mediated genome instability protein 1 OB-fold" evidence="8">
    <location>
        <begin position="205"/>
        <end position="234"/>
    </location>
</feature>
<dbReference type="PANTHER" id="PTHR14790">
    <property type="entry name" value="RECQ-MEDIATED GENOME INSTABILITY PROTEIN 1 RMI1"/>
    <property type="match status" value="1"/>
</dbReference>
<keyword evidence="5" id="KW-0539">Nucleus</keyword>
<dbReference type="InterPro" id="IPR049363">
    <property type="entry name" value="RMI1_N"/>
</dbReference>
<dbReference type="Pfam" id="PF21000">
    <property type="entry name" value="RMI1_N_N"/>
    <property type="match status" value="1"/>
</dbReference>
<dbReference type="Proteomes" id="UP001152562">
    <property type="component" value="Unassembled WGS sequence"/>
</dbReference>
<protein>
    <recommendedName>
        <fullName evidence="3">RecQ-mediated genome instability protein 1</fullName>
    </recommendedName>
</protein>
<dbReference type="GO" id="GO:0016604">
    <property type="term" value="C:nuclear body"/>
    <property type="evidence" value="ECO:0007669"/>
    <property type="project" value="TreeGrafter"/>
</dbReference>
<evidence type="ECO:0000256" key="1">
    <source>
        <dbReference type="ARBA" id="ARBA00004123"/>
    </source>
</evidence>
<evidence type="ECO:0000259" key="10">
    <source>
        <dbReference type="Pfam" id="PF21000"/>
    </source>
</evidence>
<accession>A0A9P0TDP2</accession>
<dbReference type="InterPro" id="IPR032199">
    <property type="entry name" value="RMI1_C"/>
</dbReference>
<dbReference type="Pfam" id="PF08585">
    <property type="entry name" value="RMI1_N_C"/>
    <property type="match status" value="2"/>
</dbReference>
<dbReference type="EMBL" id="CALOZG010000010">
    <property type="protein sequence ID" value="CAH4030234.1"/>
    <property type="molecule type" value="Genomic_DNA"/>
</dbReference>
<dbReference type="Gene3D" id="2.40.50.770">
    <property type="entry name" value="RecQ-mediated genome instability protein Rmi1, C-terminal domain"/>
    <property type="match status" value="1"/>
</dbReference>
<evidence type="ECO:0000256" key="7">
    <source>
        <dbReference type="SAM" id="MobiDB-lite"/>
    </source>
</evidence>
<dbReference type="Gene3D" id="1.10.8.1020">
    <property type="entry name" value="RecQ-mediated genome instability protein 1, N-terminal domain"/>
    <property type="match status" value="1"/>
</dbReference>
<keyword evidence="4" id="KW-0235">DNA replication</keyword>
<keyword evidence="12" id="KW-1185">Reference proteome</keyword>
<dbReference type="Pfam" id="PF16099">
    <property type="entry name" value="RMI1_C"/>
    <property type="match status" value="1"/>
</dbReference>
<gene>
    <name evidence="11" type="ORF">PIBRA_LOCUS6902</name>
</gene>
<evidence type="ECO:0000313" key="12">
    <source>
        <dbReference type="Proteomes" id="UP001152562"/>
    </source>
</evidence>
<dbReference type="GO" id="GO:0000724">
    <property type="term" value="P:double-strand break repair via homologous recombination"/>
    <property type="evidence" value="ECO:0007669"/>
    <property type="project" value="TreeGrafter"/>
</dbReference>
<feature type="domain" description="RecQ mediated genome instability protein 1 OB-fold" evidence="8">
    <location>
        <begin position="65"/>
        <end position="169"/>
    </location>
</feature>
<dbReference type="InterPro" id="IPR013894">
    <property type="entry name" value="RMI1_OB"/>
</dbReference>
<evidence type="ECO:0000256" key="3">
    <source>
        <dbReference type="ARBA" id="ARBA00018987"/>
    </source>
</evidence>
<organism evidence="11 12">
    <name type="scientific">Pieris brassicae</name>
    <name type="common">White butterfly</name>
    <name type="synonym">Large white butterfly</name>
    <dbReference type="NCBI Taxonomy" id="7116"/>
    <lineage>
        <taxon>Eukaryota</taxon>
        <taxon>Metazoa</taxon>
        <taxon>Ecdysozoa</taxon>
        <taxon>Arthropoda</taxon>
        <taxon>Hexapoda</taxon>
        <taxon>Insecta</taxon>
        <taxon>Pterygota</taxon>
        <taxon>Neoptera</taxon>
        <taxon>Endopterygota</taxon>
        <taxon>Lepidoptera</taxon>
        <taxon>Glossata</taxon>
        <taxon>Ditrysia</taxon>
        <taxon>Papilionoidea</taxon>
        <taxon>Pieridae</taxon>
        <taxon>Pierinae</taxon>
        <taxon>Pieris</taxon>
    </lineage>
</organism>
<dbReference type="InterPro" id="IPR044881">
    <property type="entry name" value="RMI1_N_N_sf"/>
</dbReference>
<dbReference type="Gene3D" id="2.40.50.510">
    <property type="match status" value="1"/>
</dbReference>
<feature type="region of interest" description="Disordered" evidence="7">
    <location>
        <begin position="342"/>
        <end position="368"/>
    </location>
</feature>
<evidence type="ECO:0000256" key="2">
    <source>
        <dbReference type="ARBA" id="ARBA00006395"/>
    </source>
</evidence>
<dbReference type="InterPro" id="IPR042470">
    <property type="entry name" value="RMI1_N_C_sf"/>
</dbReference>
<evidence type="ECO:0000256" key="5">
    <source>
        <dbReference type="ARBA" id="ARBA00023242"/>
    </source>
</evidence>
<evidence type="ECO:0000259" key="9">
    <source>
        <dbReference type="Pfam" id="PF16099"/>
    </source>
</evidence>
<comment type="similarity">
    <text evidence="2">Belongs to the RMI1 family.</text>
</comment>